<dbReference type="HOGENOM" id="CLU_1757832_0_0_11"/>
<sequence>MTYPDAEESGVTLRCLDNRAVGIRFSDRSLVDADCAHYAVELWAPGLSSRVDGVVAWIRDADLASFLDRLVADFHGWDGARTWHTIDEDLALSAVFRSGGHVGLTWTLRPWRTFPGSWKASATIWLEAGEQLAAAASDIRHFLEGNPS</sequence>
<proteinExistence type="predicted"/>
<evidence type="ECO:0000313" key="2">
    <source>
        <dbReference type="Proteomes" id="UP000017984"/>
    </source>
</evidence>
<organism evidence="1 2">
    <name type="scientific">Streptomyces roseochromogenus subsp. oscitans DS 12.976</name>
    <dbReference type="NCBI Taxonomy" id="1352936"/>
    <lineage>
        <taxon>Bacteria</taxon>
        <taxon>Bacillati</taxon>
        <taxon>Actinomycetota</taxon>
        <taxon>Actinomycetes</taxon>
        <taxon>Kitasatosporales</taxon>
        <taxon>Streptomycetaceae</taxon>
        <taxon>Streptomyces</taxon>
    </lineage>
</organism>
<evidence type="ECO:0000313" key="1">
    <source>
        <dbReference type="EMBL" id="EST28039.1"/>
    </source>
</evidence>
<comment type="caution">
    <text evidence="1">The sequence shown here is derived from an EMBL/GenBank/DDBJ whole genome shotgun (WGS) entry which is preliminary data.</text>
</comment>
<dbReference type="EMBL" id="AWQX01000203">
    <property type="protein sequence ID" value="EST28039.1"/>
    <property type="molecule type" value="Genomic_DNA"/>
</dbReference>
<dbReference type="AlphaFoldDB" id="V6KGB2"/>
<dbReference type="PATRIC" id="fig|1352936.5.peg.4894"/>
<accession>V6KGB2</accession>
<dbReference type="InterPro" id="IPR046196">
    <property type="entry name" value="DUF6228"/>
</dbReference>
<dbReference type="Pfam" id="PF19739">
    <property type="entry name" value="DUF6228"/>
    <property type="match status" value="1"/>
</dbReference>
<dbReference type="Proteomes" id="UP000017984">
    <property type="component" value="Chromosome"/>
</dbReference>
<reference evidence="1 2" key="1">
    <citation type="journal article" date="2014" name="Genome Announc.">
        <title>Draft Genome Sequence of Streptomyces roseochromogenes subsp. oscitans DS 12.976, Producer of the Aminocoumarin Antibiotic Clorobiocin.</title>
        <authorList>
            <person name="Ruckert C."/>
            <person name="Kalinowski J."/>
            <person name="Heide L."/>
            <person name="Apel A.K."/>
        </authorList>
    </citation>
    <scope>NUCLEOTIDE SEQUENCE [LARGE SCALE GENOMIC DNA]</scope>
    <source>
        <strain evidence="1 2">DS 12.976</strain>
    </source>
</reference>
<name>V6KGB2_STRRC</name>
<protein>
    <submittedName>
        <fullName evidence="1">Uncharacterized protein</fullName>
    </submittedName>
</protein>
<gene>
    <name evidence="1" type="ORF">M878_23490</name>
</gene>
<dbReference type="STRING" id="1352936.M878_23490"/>
<dbReference type="RefSeq" id="WP_023549269.1">
    <property type="nucleotide sequence ID" value="NZ_CM002285.1"/>
</dbReference>
<keyword evidence="2" id="KW-1185">Reference proteome</keyword>